<dbReference type="EMBL" id="UINC01149316">
    <property type="protein sequence ID" value="SVD41710.1"/>
    <property type="molecule type" value="Genomic_DNA"/>
</dbReference>
<name>A0A382V5I7_9ZZZZ</name>
<proteinExistence type="inferred from homology"/>
<keyword evidence="1" id="KW-0963">Cytoplasm</keyword>
<feature type="region of interest" description="Disordered" evidence="3">
    <location>
        <begin position="134"/>
        <end position="161"/>
    </location>
</feature>
<organism evidence="4">
    <name type="scientific">marine metagenome</name>
    <dbReference type="NCBI Taxonomy" id="408172"/>
    <lineage>
        <taxon>unclassified sequences</taxon>
        <taxon>metagenomes</taxon>
        <taxon>ecological metagenomes</taxon>
    </lineage>
</organism>
<sequence length="161" mass="18111">MTVSSKSKNKDALPVLTNSKARHKYALGDKYEAGVALSGTEVKSIRAGNAQISESYATFVKDELFLCNAYIAEYEFGGEENHPPQRPRKLLLKRRELTRLKVEVEAAGKTIVPLKLYFNNALIKCELAVGTGKNQRDKRQDLKKRVAQREADQAMKNSLKR</sequence>
<dbReference type="NCBIfam" id="NF003843">
    <property type="entry name" value="PRK05422.1"/>
    <property type="match status" value="1"/>
</dbReference>
<dbReference type="HAMAP" id="MF_00023">
    <property type="entry name" value="SmpB"/>
    <property type="match status" value="1"/>
</dbReference>
<evidence type="ECO:0000256" key="3">
    <source>
        <dbReference type="SAM" id="MobiDB-lite"/>
    </source>
</evidence>
<dbReference type="AlphaFoldDB" id="A0A382V5I7"/>
<dbReference type="CDD" id="cd09294">
    <property type="entry name" value="SmpB"/>
    <property type="match status" value="1"/>
</dbReference>
<evidence type="ECO:0008006" key="5">
    <source>
        <dbReference type="Google" id="ProtNLM"/>
    </source>
</evidence>
<feature type="compositionally biased region" description="Basic and acidic residues" evidence="3">
    <location>
        <begin position="134"/>
        <end position="153"/>
    </location>
</feature>
<reference evidence="4" key="1">
    <citation type="submission" date="2018-05" db="EMBL/GenBank/DDBJ databases">
        <authorList>
            <person name="Lanie J.A."/>
            <person name="Ng W.-L."/>
            <person name="Kazmierczak K.M."/>
            <person name="Andrzejewski T.M."/>
            <person name="Davidsen T.M."/>
            <person name="Wayne K.J."/>
            <person name="Tettelin H."/>
            <person name="Glass J.I."/>
            <person name="Rusch D."/>
            <person name="Podicherti R."/>
            <person name="Tsui H.-C.T."/>
            <person name="Winkler M.E."/>
        </authorList>
    </citation>
    <scope>NUCLEOTIDE SEQUENCE</scope>
</reference>
<dbReference type="GO" id="GO:0070930">
    <property type="term" value="P:trans-translation-dependent protein tagging"/>
    <property type="evidence" value="ECO:0007669"/>
    <property type="project" value="TreeGrafter"/>
</dbReference>
<dbReference type="NCBIfam" id="TIGR00086">
    <property type="entry name" value="smpB"/>
    <property type="match status" value="1"/>
</dbReference>
<evidence type="ECO:0000256" key="2">
    <source>
        <dbReference type="ARBA" id="ARBA00022884"/>
    </source>
</evidence>
<keyword evidence="2" id="KW-0694">RNA-binding</keyword>
<dbReference type="InterPro" id="IPR000037">
    <property type="entry name" value="SsrA-bd_prot"/>
</dbReference>
<accession>A0A382V5I7</accession>
<dbReference type="SUPFAM" id="SSF74982">
    <property type="entry name" value="Small protein B (SmpB)"/>
    <property type="match status" value="1"/>
</dbReference>
<dbReference type="PANTHER" id="PTHR30308:SF2">
    <property type="entry name" value="SSRA-BINDING PROTEIN"/>
    <property type="match status" value="1"/>
</dbReference>
<dbReference type="GO" id="GO:0005829">
    <property type="term" value="C:cytosol"/>
    <property type="evidence" value="ECO:0007669"/>
    <property type="project" value="TreeGrafter"/>
</dbReference>
<dbReference type="InterPro" id="IPR023620">
    <property type="entry name" value="SmpB"/>
</dbReference>
<dbReference type="PROSITE" id="PS01317">
    <property type="entry name" value="SSRP"/>
    <property type="match status" value="1"/>
</dbReference>
<evidence type="ECO:0000256" key="1">
    <source>
        <dbReference type="ARBA" id="ARBA00022490"/>
    </source>
</evidence>
<dbReference type="InterPro" id="IPR020081">
    <property type="entry name" value="SsrA-bd_prot_CS"/>
</dbReference>
<dbReference type="GO" id="GO:0003723">
    <property type="term" value="F:RNA binding"/>
    <property type="evidence" value="ECO:0007669"/>
    <property type="project" value="UniProtKB-KW"/>
</dbReference>
<protein>
    <recommendedName>
        <fullName evidence="5">SsrA-binding protein</fullName>
    </recommendedName>
</protein>
<dbReference type="Gene3D" id="2.40.280.10">
    <property type="match status" value="1"/>
</dbReference>
<evidence type="ECO:0000313" key="4">
    <source>
        <dbReference type="EMBL" id="SVD41710.1"/>
    </source>
</evidence>
<gene>
    <name evidence="4" type="ORF">METZ01_LOCUS394564</name>
</gene>
<dbReference type="Pfam" id="PF01668">
    <property type="entry name" value="SmpB"/>
    <property type="match status" value="1"/>
</dbReference>
<dbReference type="PANTHER" id="PTHR30308">
    <property type="entry name" value="TMRNA-BINDING COMPONENT OF TRANS-TRANSLATION TAGGING COMPLEX"/>
    <property type="match status" value="1"/>
</dbReference>